<keyword evidence="4" id="KW-0645">Protease</keyword>
<dbReference type="InterPro" id="IPR014759">
    <property type="entry name" value="Helicase_SF3_ssRNA_vir"/>
</dbReference>
<dbReference type="SUPFAM" id="SSF50494">
    <property type="entry name" value="Trypsin-like serine proteases"/>
    <property type="match status" value="1"/>
</dbReference>
<keyword evidence="15" id="KW-0472">Membrane</keyword>
<keyword evidence="9" id="KW-0347">Helicase</keyword>
<keyword evidence="13" id="KW-0693">Viral RNA replication</keyword>
<protein>
    <recommendedName>
        <fullName evidence="2">Genome polyprotein</fullName>
    </recommendedName>
</protein>
<dbReference type="GO" id="GO:0004197">
    <property type="term" value="F:cysteine-type endopeptidase activity"/>
    <property type="evidence" value="ECO:0007669"/>
    <property type="project" value="InterPro"/>
</dbReference>
<evidence type="ECO:0000256" key="1">
    <source>
        <dbReference type="ARBA" id="ARBA00004328"/>
    </source>
</evidence>
<evidence type="ECO:0000256" key="15">
    <source>
        <dbReference type="SAM" id="Phobius"/>
    </source>
</evidence>
<keyword evidence="11" id="KW-0067">ATP-binding</keyword>
<dbReference type="InterPro" id="IPR000605">
    <property type="entry name" value="Helicase_SF3_ssDNA/RNA_vir"/>
</dbReference>
<evidence type="ECO:0000259" key="18">
    <source>
        <dbReference type="PROSITE" id="PS51874"/>
    </source>
</evidence>
<evidence type="ECO:0000256" key="6">
    <source>
        <dbReference type="ARBA" id="ARBA00022695"/>
    </source>
</evidence>
<proteinExistence type="predicted"/>
<dbReference type="GO" id="GO:0003968">
    <property type="term" value="F:RNA-directed RNA polymerase activity"/>
    <property type="evidence" value="ECO:0007669"/>
    <property type="project" value="UniProtKB-KW"/>
</dbReference>
<dbReference type="InterPro" id="IPR033703">
    <property type="entry name" value="Rhv-like"/>
</dbReference>
<evidence type="ECO:0000259" key="17">
    <source>
        <dbReference type="PROSITE" id="PS51218"/>
    </source>
</evidence>
<dbReference type="GO" id="GO:0039694">
    <property type="term" value="P:viral RNA genome replication"/>
    <property type="evidence" value="ECO:0007669"/>
    <property type="project" value="InterPro"/>
</dbReference>
<evidence type="ECO:0000256" key="10">
    <source>
        <dbReference type="ARBA" id="ARBA00022807"/>
    </source>
</evidence>
<dbReference type="Gene3D" id="3.30.70.270">
    <property type="match status" value="1"/>
</dbReference>
<dbReference type="InterPro" id="IPR043128">
    <property type="entry name" value="Rev_trsase/Diguanyl_cyclase"/>
</dbReference>
<dbReference type="PROSITE" id="PS50507">
    <property type="entry name" value="RDRP_SSRNA_POS"/>
    <property type="match status" value="1"/>
</dbReference>
<dbReference type="Pfam" id="PF00073">
    <property type="entry name" value="Rhv"/>
    <property type="match status" value="2"/>
</dbReference>
<evidence type="ECO:0000256" key="13">
    <source>
        <dbReference type="ARBA" id="ARBA00022953"/>
    </source>
</evidence>
<dbReference type="GO" id="GO:0019028">
    <property type="term" value="C:viral capsid"/>
    <property type="evidence" value="ECO:0007669"/>
    <property type="project" value="UniProtKB-KW"/>
</dbReference>
<keyword evidence="10" id="KW-0788">Thiol protease</keyword>
<dbReference type="SUPFAM" id="SSF56672">
    <property type="entry name" value="DNA/RNA polymerases"/>
    <property type="match status" value="1"/>
</dbReference>
<dbReference type="GO" id="GO:0003724">
    <property type="term" value="F:RNA helicase activity"/>
    <property type="evidence" value="ECO:0007669"/>
    <property type="project" value="InterPro"/>
</dbReference>
<dbReference type="InterPro" id="IPR044067">
    <property type="entry name" value="PCV_3C_PRO"/>
</dbReference>
<evidence type="ECO:0000256" key="8">
    <source>
        <dbReference type="ARBA" id="ARBA00022801"/>
    </source>
</evidence>
<dbReference type="InterPro" id="IPR043504">
    <property type="entry name" value="Peptidase_S1_PA_chymotrypsin"/>
</dbReference>
<dbReference type="InterPro" id="IPR009003">
    <property type="entry name" value="Peptidase_S1_PA"/>
</dbReference>
<feature type="transmembrane region" description="Helical" evidence="15">
    <location>
        <begin position="1124"/>
        <end position="1147"/>
    </location>
</feature>
<dbReference type="GO" id="GO:0005524">
    <property type="term" value="F:ATP binding"/>
    <property type="evidence" value="ECO:0007669"/>
    <property type="project" value="UniProtKB-KW"/>
</dbReference>
<keyword evidence="15" id="KW-0812">Transmembrane</keyword>
<dbReference type="Gene3D" id="2.40.10.10">
    <property type="entry name" value="Trypsin-like serine proteases"/>
    <property type="match status" value="1"/>
</dbReference>
<keyword evidence="12" id="KW-0946">Virion</keyword>
<dbReference type="InterPro" id="IPR029053">
    <property type="entry name" value="Viral_coat"/>
</dbReference>
<dbReference type="EMBL" id="MN830239">
    <property type="protein sequence ID" value="QKK82922.1"/>
    <property type="molecule type" value="Genomic_RNA"/>
</dbReference>
<evidence type="ECO:0000256" key="5">
    <source>
        <dbReference type="ARBA" id="ARBA00022679"/>
    </source>
</evidence>
<keyword evidence="5" id="KW-0808">Transferase</keyword>
<evidence type="ECO:0000256" key="11">
    <source>
        <dbReference type="ARBA" id="ARBA00022840"/>
    </source>
</evidence>
<evidence type="ECO:0000256" key="14">
    <source>
        <dbReference type="SAM" id="MobiDB-lite"/>
    </source>
</evidence>
<evidence type="ECO:0000256" key="3">
    <source>
        <dbReference type="ARBA" id="ARBA00022561"/>
    </source>
</evidence>
<keyword evidence="19" id="KW-0696">RNA-directed RNA polymerase</keyword>
<dbReference type="GO" id="GO:0006351">
    <property type="term" value="P:DNA-templated transcription"/>
    <property type="evidence" value="ECO:0007669"/>
    <property type="project" value="InterPro"/>
</dbReference>
<evidence type="ECO:0000256" key="9">
    <source>
        <dbReference type="ARBA" id="ARBA00022806"/>
    </source>
</evidence>
<feature type="domain" description="SF3 helicase" evidence="17">
    <location>
        <begin position="1303"/>
        <end position="1474"/>
    </location>
</feature>
<feature type="domain" description="Peptidase C3" evidence="18">
    <location>
        <begin position="1931"/>
        <end position="2139"/>
    </location>
</feature>
<organism evidence="19">
    <name type="scientific">Gerbovich virus</name>
    <dbReference type="NCBI Taxonomy" id="2707221"/>
    <lineage>
        <taxon>Viruses</taxon>
        <taxon>Riboviria</taxon>
    </lineage>
</organism>
<reference evidence="19" key="1">
    <citation type="submission" date="2019-12" db="EMBL/GenBank/DDBJ databases">
        <authorList>
            <person name="Pettersson J.H.O."/>
            <person name="Olsen B."/>
            <person name="Holmes E.C."/>
        </authorList>
    </citation>
    <scope>NUCLEOTIDE SEQUENCE</scope>
    <source>
        <strain evidence="19">OTU21.IU5</strain>
    </source>
</reference>
<dbReference type="InterPro" id="IPR001676">
    <property type="entry name" value="Picornavirus_capsid"/>
</dbReference>
<dbReference type="PROSITE" id="PS51874">
    <property type="entry name" value="PCV_3C_PRO"/>
    <property type="match status" value="1"/>
</dbReference>
<keyword evidence="15" id="KW-1133">Transmembrane helix</keyword>
<dbReference type="Pfam" id="PF00680">
    <property type="entry name" value="RdRP_1"/>
    <property type="match status" value="1"/>
</dbReference>
<dbReference type="GO" id="GO:0003723">
    <property type="term" value="F:RNA binding"/>
    <property type="evidence" value="ECO:0007669"/>
    <property type="project" value="InterPro"/>
</dbReference>
<keyword evidence="7" id="KW-0547">Nucleotide-binding</keyword>
<dbReference type="CDD" id="cd00205">
    <property type="entry name" value="rhv_like"/>
    <property type="match status" value="2"/>
</dbReference>
<evidence type="ECO:0000256" key="4">
    <source>
        <dbReference type="ARBA" id="ARBA00022670"/>
    </source>
</evidence>
<dbReference type="GO" id="GO:0005198">
    <property type="term" value="F:structural molecule activity"/>
    <property type="evidence" value="ECO:0007669"/>
    <property type="project" value="InterPro"/>
</dbReference>
<feature type="transmembrane region" description="Helical" evidence="15">
    <location>
        <begin position="769"/>
        <end position="789"/>
    </location>
</feature>
<dbReference type="InterPro" id="IPR007094">
    <property type="entry name" value="RNA-dir_pol_PSvirus"/>
</dbReference>
<reference evidence="19" key="2">
    <citation type="journal article" name="PLoS Pathog.">
        <title>Circumpolar diversification of the Ixodes uriae tick virome.</title>
        <authorList>
            <person name="Pettersson J.H."/>
            <person name="Ellstrom P."/>
            <person name="Ling J."/>
            <person name="Nilsson I."/>
            <person name="Bergstrom S."/>
            <person name="Gonzalez-Acuna D."/>
            <person name="Olsen B."/>
            <person name="Holmes E.C."/>
        </authorList>
    </citation>
    <scope>NUCLEOTIDE SEQUENCE</scope>
    <source>
        <strain evidence="19">OTU21.IU5</strain>
    </source>
</reference>
<evidence type="ECO:0000256" key="2">
    <source>
        <dbReference type="ARBA" id="ARBA00020107"/>
    </source>
</evidence>
<keyword evidence="6" id="KW-0548">Nucleotidyltransferase</keyword>
<comment type="subcellular location">
    <subcellularLocation>
        <location evidence="1">Virion</location>
    </subcellularLocation>
</comment>
<dbReference type="InterPro" id="IPR043502">
    <property type="entry name" value="DNA/RNA_pol_sf"/>
</dbReference>
<evidence type="ECO:0000256" key="7">
    <source>
        <dbReference type="ARBA" id="ARBA00022741"/>
    </source>
</evidence>
<keyword evidence="3" id="KW-0167">Capsid protein</keyword>
<dbReference type="Pfam" id="PF00910">
    <property type="entry name" value="RNA_helicase"/>
    <property type="match status" value="1"/>
</dbReference>
<dbReference type="GO" id="GO:0006508">
    <property type="term" value="P:proteolysis"/>
    <property type="evidence" value="ECO:0007669"/>
    <property type="project" value="UniProtKB-KW"/>
</dbReference>
<dbReference type="CDD" id="cd23169">
    <property type="entry name" value="ps-ssRNAv-Picornavirales"/>
    <property type="match status" value="1"/>
</dbReference>
<dbReference type="PROSITE" id="PS51218">
    <property type="entry name" value="SF3_HELICASE_2"/>
    <property type="match status" value="1"/>
</dbReference>
<dbReference type="GO" id="GO:0033644">
    <property type="term" value="C:host cell membrane"/>
    <property type="evidence" value="ECO:0007669"/>
    <property type="project" value="UniProtKB-SubCell"/>
</dbReference>
<dbReference type="SUPFAM" id="SSF88633">
    <property type="entry name" value="Positive stranded ssRNA viruses"/>
    <property type="match status" value="3"/>
</dbReference>
<evidence type="ECO:0000256" key="12">
    <source>
        <dbReference type="ARBA" id="ARBA00022844"/>
    </source>
</evidence>
<dbReference type="InterPro" id="IPR001205">
    <property type="entry name" value="RNA-dir_pol_C"/>
</dbReference>
<accession>A0A859D5E6</accession>
<name>A0A859D5E6_9VIRU</name>
<feature type="domain" description="RdRp catalytic" evidence="16">
    <location>
        <begin position="2443"/>
        <end position="2570"/>
    </location>
</feature>
<keyword evidence="8" id="KW-0378">Hydrolase</keyword>
<feature type="region of interest" description="Disordered" evidence="14">
    <location>
        <begin position="1872"/>
        <end position="1891"/>
    </location>
</feature>
<feature type="transmembrane region" description="Helical" evidence="15">
    <location>
        <begin position="1153"/>
        <end position="1171"/>
    </location>
</feature>
<evidence type="ECO:0000259" key="16">
    <source>
        <dbReference type="PROSITE" id="PS50507"/>
    </source>
</evidence>
<dbReference type="Gene3D" id="2.60.120.20">
    <property type="match status" value="3"/>
</dbReference>
<evidence type="ECO:0000313" key="19">
    <source>
        <dbReference type="EMBL" id="QKK82922.1"/>
    </source>
</evidence>
<sequence length="2710" mass="307620">MPPYLRSSGLYCWSDFSLYWRDFDCNVLGAYTSSACSEFSLLWKKKKKKTAKIQVLPPDVNWQMEETNVDPVTSPKLEQSSNVITVDQGAINDVDVQCRMNYLTLMDEGSQKDIMSEMIERYTPFDQFSWTESDGNGKLLKSYNLPNQLFVNKSLNSPNFVALQKFLYWHFDMEFRVQINATRYQIGQLIVAWNYDFNDKTLTSVGEAIQAPHYVLLAPGNNVINFSIPFKYLYPYYKATQIANNIVKLAFFVNSALQVPPETTAKCNVFIMARFTSQKLAGMRSVTGVRFIAEHQMLRSLIKGVEGSLRYLLPDNNRDNPTDVSPASVMVPNSAHSWCVGDNVPEVTNVLRLDALATTPHFDTCEEMKVQNVVRHFGGLGIRKWSVENNFQFRLFTLPVTPIHVSQVRSSTAETSQTLPSYVLTPLARVASLFAYWRGTIEFRFDFVASMFHTGRIAVCFVPGGSTKTFYGDTQSYVQYFDLQDNTSFTYKCPFISDVPWIATSFNSVRFPATNGPSIGDLVAYVVNPLVAIAGIGTTVQIIPYVRGGEDLEFAVPIFPSSFPASLGLEFHASPRSVSVKSGYYPCYSGSWHTTGNALIIRYGAVSDHVAQFTGGVFKQVYYSYWPALIFVNEKNGVVQKSVHYFARASVEGHASYVYMLPFATFEDAWVYADSQNLDHATPFVKDSPFFWQGNTVLEPVSSSRVSEREIFCHQGESDAVESKLDVEPGPSTLVSSRVFFNEVFSDLKTLLRRYSLYCDISIRVPKDIAYGGVFYVVPIIPSGIFLNYGSIPTQNKSMEFQSRTRGGVIANIADGFRFFRGGMRFKIVFRNLNGKDIFLQVTHVPDRYIGNLPKSVKPTSTLDFVGNGYAYYSQSSRVNECIEIETPYYLNSDFGLLCNPSTVAPSIQRNCTLGYLAFSTLSRLEEDYDLTIQLFSSFADDMRFSSFQGFRSAASTFSLPDQLSTSPSSELSLDDEVGTVCIVRERLNSDGDYEIVHQMEYVRDTFRSAGSLFGEGLQHPGRQIGEMWSRQLSNTVNDISESLSDKVVEVIGIVKTMLGDFFSSAKTFLVNVVSQLVHMIYNPCLPTLTIAMATIWASFVPAESCSNLFQTVLGYLRSPRIQAALACLVGGAMAVGSYCRMGPVVHQFDSDVFIGFTASVVTGIATAFGFRLNARRMKECPNFMEYLFTHIREITLTSAGVIAFLRLNVKVFSSIIDWVFQRLAGVGLDSLCLTNSQAIKTWVRASQQILNPIHKQYVFMESSLQRRVFILVAQGQRMMLMDSITGEGSVVVSYIRSLLEKLVKLQEELIDNCYCPNARYCPFVIQIVGPPGIGKSELYCELGISMLEEIDYICCGDPVFVKTSGPAYWNGVRNQPVLLYDDFMFMRAGADYEAQILEFTQLKSCAIFNPSIAELENKKLKYNPLIIALASNAAYWNDSVTIREPEALHRRRDFLYAVRLREGYTMSEVERGFLQRGYKTYDHLEFAQYRNRLVDEGHGPWVSYSAFKDHLMATWKNYHRKELMMYKERLSALDRLKGSSCPIELEPIEDILIDQSLFEAEEKLSDADKGNFSRIVRERVDVSRMTVLGKPRDLIKVDQIVGGEHPSLTEIGLKRTPLNEDLTWEIRQKLRFDRVKKENDLYEKWGEESFNLLRGGPEVVEELTKEEKIALLKKQNAEMAATHQMMSDDEESLISASESLPQISDRHFWLRFDSERYQCPHDQYWSPSWDVVDDEVHGRVWRSITSKKMLTLECDRNCYFYSPEFELIGKDWFVRRYKYVIEKGIWPNESSLPPFARKYLPESERVNNVIDDNLDDAIEQGASRASRALTALGKIEWFKWFKSILKWTGVIATAFLAIFGAYKGMSTLLGSSEAGEPTQEPSTTTQDPWHIHQYGASGDSRTGRNQAKFRSKLADQTIRLKKRLVNHQFDERTPLVNLEALIMRNAFQVSLEVDGVRRFRQKGLGVCGRLAISTKHFLEEFESQSQSGRQVLLYFETENLSISFRREELKFYLDESSSLAIIEFSPRLNSFRDIRKHIISETELGHLGRHGKFYSLDQGKHLFTTVVFDEYEDLEIKGTETVSSQLLPAVYRYQISGPGKCGSVLYTNSAIPKIIGIHVAGVDGGRFGFAQPITSELFADLNLISSTDPPNTHQFEEIPPVIPVPAGVQIIGTVVREEAVSIPTKTQIVRSLMFDAIAPHQTAPAVLRAGDPRCIVNPDVDPVVKAIQTHGLHPLGFEPELLERCVSDLSDTLISTTPRNFALLADVLTDQEVFGGIPASNIKKINLNASEGYPLSQIRIHQRSGFSYFQKQKALKSQPMKGKNWLFDFEETPAGLQLREMHPILRDLININHAKRLRGELPETIFVDVLKDCRVTFDKIERGKTRMFSMSPIEYTWACKRYFAVFQSAYQESRIVNGTAIGINVHSAEWSDLARSLLEKGSNFIVGDYKSFGDTLSRDVMHGAFQVIFDWFDHNYESSVNNAYRRVLMEEMFNVPHLVYNLMYRMVCGIPSGFALTVEINDLVNQLYIRYCWLKITGRPLSDFHRYCKLVTYGDDLIISVNDVVSQEFNFIKIKDCLGELNIQFQPADKESASYEFLNFFDVTFLKCNFVKHHKRLNFFLAKLPLSSCLDMLNWQYRDNDKVSIIFENCRAALMNLYGHGPKVYHHWRLRMITWIGEAVDSGILPVGCLPCHFKSWVEVDNDIFADAC</sequence>